<keyword evidence="4 9" id="KW-0479">Metal-binding</keyword>
<dbReference type="PANTHER" id="PTHR11002:SF76">
    <property type="entry name" value="CARBONIC ANHYDRASE"/>
    <property type="match status" value="1"/>
</dbReference>
<comment type="similarity">
    <text evidence="1">Belongs to the beta-class carbonic anhydrase family.</text>
</comment>
<evidence type="ECO:0000313" key="12">
    <source>
        <dbReference type="Proteomes" id="UP000816034"/>
    </source>
</evidence>
<keyword evidence="5 9" id="KW-0862">Zinc</keyword>
<dbReference type="Gene3D" id="3.40.1050.10">
    <property type="entry name" value="Carbonic anhydrase"/>
    <property type="match status" value="1"/>
</dbReference>
<dbReference type="FunFam" id="3.40.1050.10:FF:000001">
    <property type="entry name" value="Carbonic anhydrase"/>
    <property type="match status" value="1"/>
</dbReference>
<sequence>MPNHQTISELLSKRITDNENDHQQEVIQEQQSPTQSNHRFHLNLSEGSSSPEPLELVTPTTMAATHLLSKKNTKRGIGLWKKATASSSSTPPPLVQNVAQVLSKAQHNEAVDVNVDSSGSSSPEDEYLHNYHPFGTPEPLVSANKDNNTLTKSFSFHAKQTPGGGKPQVVFVPHTKENSQHCFHTSVDQEMESFAVYDQLLSNNIEYVREKTKIDPEYFKKHKASQSPTFLLIGCSDSRVSCENILKLDPGKMFIHRNVANLVVNTDLNLMSVLQYAVEVLNIKHVIVMGHTRCGGVKAALENTSHGLIDKWLRNIKDVYRLHKQEIDAIKDEDQRWQRMIELNVIEQTLNICKTSIIQKAWAMGKPIHVHGWVYDISSGLIQDLEIEENLWAPIESIYRIEFPNLQQSDE</sequence>
<dbReference type="Proteomes" id="UP000816034">
    <property type="component" value="Unassembled WGS sequence"/>
</dbReference>
<dbReference type="AlphaFoldDB" id="A0AA88GEF7"/>
<accession>A0AA88GEF7</accession>
<reference evidence="11 12" key="1">
    <citation type="journal article" date="2018" name="BMC Genomics">
        <title>The genome of Naegleria lovaniensis, the basis for a comparative approach to unravel pathogenicity factors of the human pathogenic amoeba N. fowleri.</title>
        <authorList>
            <person name="Liechti N."/>
            <person name="Schurch N."/>
            <person name="Bruggmann R."/>
            <person name="Wittwer M."/>
        </authorList>
    </citation>
    <scope>NUCLEOTIDE SEQUENCE [LARGE SCALE GENOMIC DNA]</scope>
    <source>
        <strain evidence="11 12">ATCC 30569</strain>
    </source>
</reference>
<feature type="binding site" evidence="9">
    <location>
        <position position="291"/>
    </location>
    <ligand>
        <name>Zn(2+)</name>
        <dbReference type="ChEBI" id="CHEBI:29105"/>
    </ligand>
</feature>
<comment type="catalytic activity">
    <reaction evidence="8">
        <text>hydrogencarbonate + H(+) = CO2 + H2O</text>
        <dbReference type="Rhea" id="RHEA:10748"/>
        <dbReference type="ChEBI" id="CHEBI:15377"/>
        <dbReference type="ChEBI" id="CHEBI:15378"/>
        <dbReference type="ChEBI" id="CHEBI:16526"/>
        <dbReference type="ChEBI" id="CHEBI:17544"/>
        <dbReference type="EC" id="4.2.1.1"/>
    </reaction>
</comment>
<evidence type="ECO:0000256" key="3">
    <source>
        <dbReference type="ARBA" id="ARBA00014628"/>
    </source>
</evidence>
<protein>
    <recommendedName>
        <fullName evidence="3">Carbonic anhydrase</fullName>
        <ecNumber evidence="2">4.2.1.1</ecNumber>
    </recommendedName>
    <alternativeName>
        <fullName evidence="7">Carbonate dehydratase</fullName>
    </alternativeName>
</protein>
<feature type="binding site" evidence="9">
    <location>
        <position position="235"/>
    </location>
    <ligand>
        <name>Zn(2+)</name>
        <dbReference type="ChEBI" id="CHEBI:29105"/>
    </ligand>
</feature>
<dbReference type="Pfam" id="PF00484">
    <property type="entry name" value="Pro_CA"/>
    <property type="match status" value="1"/>
</dbReference>
<dbReference type="InterPro" id="IPR015892">
    <property type="entry name" value="Carbonic_anhydrase_CS"/>
</dbReference>
<evidence type="ECO:0000256" key="2">
    <source>
        <dbReference type="ARBA" id="ARBA00012925"/>
    </source>
</evidence>
<evidence type="ECO:0000256" key="7">
    <source>
        <dbReference type="ARBA" id="ARBA00031969"/>
    </source>
</evidence>
<organism evidence="11 12">
    <name type="scientific">Naegleria lovaniensis</name>
    <name type="common">Amoeba</name>
    <dbReference type="NCBI Taxonomy" id="51637"/>
    <lineage>
        <taxon>Eukaryota</taxon>
        <taxon>Discoba</taxon>
        <taxon>Heterolobosea</taxon>
        <taxon>Tetramitia</taxon>
        <taxon>Eutetramitia</taxon>
        <taxon>Vahlkampfiidae</taxon>
        <taxon>Naegleria</taxon>
    </lineage>
</organism>
<evidence type="ECO:0000256" key="8">
    <source>
        <dbReference type="ARBA" id="ARBA00048348"/>
    </source>
</evidence>
<comment type="caution">
    <text evidence="11">The sequence shown here is derived from an EMBL/GenBank/DDBJ whole genome shotgun (WGS) entry which is preliminary data.</text>
</comment>
<keyword evidence="6" id="KW-0456">Lyase</keyword>
<evidence type="ECO:0000256" key="4">
    <source>
        <dbReference type="ARBA" id="ARBA00022723"/>
    </source>
</evidence>
<dbReference type="InterPro" id="IPR036874">
    <property type="entry name" value="Carbonic_anhydrase_sf"/>
</dbReference>
<evidence type="ECO:0000256" key="6">
    <source>
        <dbReference type="ARBA" id="ARBA00023239"/>
    </source>
</evidence>
<dbReference type="CDD" id="cd00883">
    <property type="entry name" value="beta_CA_cladeA"/>
    <property type="match status" value="1"/>
</dbReference>
<comment type="cofactor">
    <cofactor evidence="9">
        <name>Zn(2+)</name>
        <dbReference type="ChEBI" id="CHEBI:29105"/>
    </cofactor>
    <text evidence="9">Binds 1 zinc ion per subunit.</text>
</comment>
<dbReference type="GO" id="GO:0008270">
    <property type="term" value="F:zinc ion binding"/>
    <property type="evidence" value="ECO:0007669"/>
    <property type="project" value="InterPro"/>
</dbReference>
<proteinExistence type="inferred from homology"/>
<evidence type="ECO:0000256" key="5">
    <source>
        <dbReference type="ARBA" id="ARBA00022833"/>
    </source>
</evidence>
<dbReference type="PROSITE" id="PS00705">
    <property type="entry name" value="PROK_CO2_ANHYDRASE_2"/>
    <property type="match status" value="1"/>
</dbReference>
<feature type="region of interest" description="Disordered" evidence="10">
    <location>
        <begin position="21"/>
        <end position="54"/>
    </location>
</feature>
<feature type="compositionally biased region" description="Low complexity" evidence="10">
    <location>
        <begin position="42"/>
        <end position="54"/>
    </location>
</feature>
<dbReference type="RefSeq" id="XP_044543058.1">
    <property type="nucleotide sequence ID" value="XM_044687461.1"/>
</dbReference>
<dbReference type="SUPFAM" id="SSF53056">
    <property type="entry name" value="beta-carbonic anhydrase, cab"/>
    <property type="match status" value="1"/>
</dbReference>
<dbReference type="InterPro" id="IPR001765">
    <property type="entry name" value="Carbonic_anhydrase"/>
</dbReference>
<evidence type="ECO:0000256" key="1">
    <source>
        <dbReference type="ARBA" id="ARBA00006217"/>
    </source>
</evidence>
<feature type="compositionally biased region" description="Polar residues" evidence="10">
    <location>
        <begin position="25"/>
        <end position="37"/>
    </location>
</feature>
<feature type="binding site" evidence="9">
    <location>
        <position position="294"/>
    </location>
    <ligand>
        <name>Zn(2+)</name>
        <dbReference type="ChEBI" id="CHEBI:29105"/>
    </ligand>
</feature>
<dbReference type="GO" id="GO:0004089">
    <property type="term" value="F:carbonate dehydratase activity"/>
    <property type="evidence" value="ECO:0007669"/>
    <property type="project" value="UniProtKB-EC"/>
</dbReference>
<evidence type="ECO:0000256" key="9">
    <source>
        <dbReference type="PIRSR" id="PIRSR601765-1"/>
    </source>
</evidence>
<dbReference type="EC" id="4.2.1.1" evidence="2"/>
<keyword evidence="12" id="KW-1185">Reference proteome</keyword>
<dbReference type="GO" id="GO:0015976">
    <property type="term" value="P:carbon utilization"/>
    <property type="evidence" value="ECO:0007669"/>
    <property type="project" value="InterPro"/>
</dbReference>
<dbReference type="EMBL" id="PYSW02000050">
    <property type="protein sequence ID" value="KAG2373884.1"/>
    <property type="molecule type" value="Genomic_DNA"/>
</dbReference>
<evidence type="ECO:0000313" key="11">
    <source>
        <dbReference type="EMBL" id="KAG2373884.1"/>
    </source>
</evidence>
<dbReference type="SMART" id="SM00947">
    <property type="entry name" value="Pro_CA"/>
    <property type="match status" value="1"/>
</dbReference>
<dbReference type="PANTHER" id="PTHR11002">
    <property type="entry name" value="CARBONIC ANHYDRASE"/>
    <property type="match status" value="1"/>
</dbReference>
<evidence type="ECO:0000256" key="10">
    <source>
        <dbReference type="SAM" id="MobiDB-lite"/>
    </source>
</evidence>
<gene>
    <name evidence="11" type="ORF">C9374_011769</name>
</gene>
<name>A0AA88GEF7_NAELO</name>
<dbReference type="GeneID" id="68104223"/>
<feature type="binding site" evidence="9">
    <location>
        <position position="237"/>
    </location>
    <ligand>
        <name>Zn(2+)</name>
        <dbReference type="ChEBI" id="CHEBI:29105"/>
    </ligand>
</feature>